<keyword evidence="3" id="KW-0808">Transferase</keyword>
<accession>A0A1D1Y5N8</accession>
<protein>
    <submittedName>
        <fullName evidence="3">CDP-diacylglycerol--glycerol-3-phosphate 3-phosphatidyltransferase, mitochondrial</fullName>
    </submittedName>
</protein>
<name>A0A1D1Y5N8_9ARAE</name>
<feature type="non-terminal residue" evidence="3">
    <location>
        <position position="1"/>
    </location>
</feature>
<dbReference type="InterPro" id="IPR014729">
    <property type="entry name" value="Rossmann-like_a/b/a_fold"/>
</dbReference>
<feature type="region of interest" description="Disordered" evidence="1">
    <location>
        <begin position="82"/>
        <end position="115"/>
    </location>
</feature>
<feature type="domain" description="UspA" evidence="2">
    <location>
        <begin position="117"/>
        <end position="262"/>
    </location>
</feature>
<evidence type="ECO:0000259" key="2">
    <source>
        <dbReference type="Pfam" id="PF00582"/>
    </source>
</evidence>
<dbReference type="PANTHER" id="PTHR47000">
    <property type="entry name" value="ADENINE NUCLEOTIDE ALPHA HYDROLASES-LIKE SUPERFAMILY PROTEIN"/>
    <property type="match status" value="1"/>
</dbReference>
<feature type="compositionally biased region" description="Gly residues" evidence="1">
    <location>
        <begin position="94"/>
        <end position="103"/>
    </location>
</feature>
<dbReference type="SUPFAM" id="SSF52402">
    <property type="entry name" value="Adenine nucleotide alpha hydrolases-like"/>
    <property type="match status" value="1"/>
</dbReference>
<dbReference type="GO" id="GO:0016740">
    <property type="term" value="F:transferase activity"/>
    <property type="evidence" value="ECO:0007669"/>
    <property type="project" value="UniProtKB-KW"/>
</dbReference>
<dbReference type="AlphaFoldDB" id="A0A1D1Y5N8"/>
<evidence type="ECO:0000313" key="3">
    <source>
        <dbReference type="EMBL" id="JAT49951.1"/>
    </source>
</evidence>
<dbReference type="Gene3D" id="3.40.50.620">
    <property type="entry name" value="HUPs"/>
    <property type="match status" value="1"/>
</dbReference>
<gene>
    <name evidence="3" type="primary">PGS1_2</name>
    <name evidence="3" type="ORF">g.54877</name>
</gene>
<dbReference type="EMBL" id="GDJX01017985">
    <property type="protein sequence ID" value="JAT49951.1"/>
    <property type="molecule type" value="Transcribed_RNA"/>
</dbReference>
<reference evidence="3" key="1">
    <citation type="submission" date="2015-07" db="EMBL/GenBank/DDBJ databases">
        <title>Transcriptome Assembly of Anthurium amnicola.</title>
        <authorList>
            <person name="Suzuki J."/>
        </authorList>
    </citation>
    <scope>NUCLEOTIDE SEQUENCE</scope>
</reference>
<dbReference type="CDD" id="cd00293">
    <property type="entry name" value="USP-like"/>
    <property type="match status" value="1"/>
</dbReference>
<proteinExistence type="predicted"/>
<sequence length="285" mass="30782">RERERERIVLPTQQEEEPVVLLLPPTFPLLTTPTAHRGHSGRSGEMARTGSRLPSFCLNRLATRVRVRSPPLESKPISVAGEAAAQLSEHGDGGDPQGQGCPPGGDEAGKQQQEAARRIMVVVDSSKESKSALQWALSHTVQPPDTLLLLGVARPPKHGGESRRVVDPGSYEPLQSMKSMCQAKRPGVRVEVSMVEARERGPAIVEESRKQGAALLVLGQRKRSLTWRLVMLWAGGRVGAGGGGGVVEYCIQNAGCMAVAVRRRSSGAGGYLITTRRHKDFWLLA</sequence>
<evidence type="ECO:0000256" key="1">
    <source>
        <dbReference type="SAM" id="MobiDB-lite"/>
    </source>
</evidence>
<dbReference type="InterPro" id="IPR006016">
    <property type="entry name" value="UspA"/>
</dbReference>
<dbReference type="PANTHER" id="PTHR47000:SF1">
    <property type="entry name" value="ADENINE NUCLEOTIDE ALPHA HYDROLASES-LIKE SUPERFAMILY PROTEIN"/>
    <property type="match status" value="1"/>
</dbReference>
<dbReference type="Pfam" id="PF00582">
    <property type="entry name" value="Usp"/>
    <property type="match status" value="1"/>
</dbReference>
<organism evidence="3">
    <name type="scientific">Anthurium amnicola</name>
    <dbReference type="NCBI Taxonomy" id="1678845"/>
    <lineage>
        <taxon>Eukaryota</taxon>
        <taxon>Viridiplantae</taxon>
        <taxon>Streptophyta</taxon>
        <taxon>Embryophyta</taxon>
        <taxon>Tracheophyta</taxon>
        <taxon>Spermatophyta</taxon>
        <taxon>Magnoliopsida</taxon>
        <taxon>Liliopsida</taxon>
        <taxon>Araceae</taxon>
        <taxon>Pothoideae</taxon>
        <taxon>Potheae</taxon>
        <taxon>Anthurium</taxon>
    </lineage>
</organism>